<proteinExistence type="predicted"/>
<dbReference type="PANTHER" id="PTHR43784">
    <property type="entry name" value="GDSL-LIKE LIPASE/ACYLHYDROLASE, PUTATIVE (AFU_ORTHOLOGUE AFUA_2G00820)-RELATED"/>
    <property type="match status" value="1"/>
</dbReference>
<evidence type="ECO:0000259" key="2">
    <source>
        <dbReference type="Pfam" id="PF13472"/>
    </source>
</evidence>
<dbReference type="InterPro" id="IPR013830">
    <property type="entry name" value="SGNH_hydro"/>
</dbReference>
<dbReference type="CDD" id="cd01832">
    <property type="entry name" value="SGNH_hydrolase_like_1"/>
    <property type="match status" value="1"/>
</dbReference>
<protein>
    <submittedName>
        <fullName evidence="3">SGNH hydrolase</fullName>
    </submittedName>
</protein>
<comment type="caution">
    <text evidence="3">The sequence shown here is derived from an EMBL/GenBank/DDBJ whole genome shotgun (WGS) entry which is preliminary data.</text>
</comment>
<organism evidence="3 4">
    <name type="scientific">Longimycelium tulufanense</name>
    <dbReference type="NCBI Taxonomy" id="907463"/>
    <lineage>
        <taxon>Bacteria</taxon>
        <taxon>Bacillati</taxon>
        <taxon>Actinomycetota</taxon>
        <taxon>Actinomycetes</taxon>
        <taxon>Pseudonocardiales</taxon>
        <taxon>Pseudonocardiaceae</taxon>
        <taxon>Longimycelium</taxon>
    </lineage>
</organism>
<dbReference type="Pfam" id="PF13472">
    <property type="entry name" value="Lipase_GDSL_2"/>
    <property type="match status" value="1"/>
</dbReference>
<reference evidence="3" key="1">
    <citation type="journal article" date="2014" name="Int. J. Syst. Evol. Microbiol.">
        <title>Complete genome sequence of Corynebacterium casei LMG S-19264T (=DSM 44701T), isolated from a smear-ripened cheese.</title>
        <authorList>
            <consortium name="US DOE Joint Genome Institute (JGI-PGF)"/>
            <person name="Walter F."/>
            <person name="Albersmeier A."/>
            <person name="Kalinowski J."/>
            <person name="Ruckert C."/>
        </authorList>
    </citation>
    <scope>NUCLEOTIDE SEQUENCE</scope>
    <source>
        <strain evidence="3">CGMCC 4.5737</strain>
    </source>
</reference>
<dbReference type="PANTHER" id="PTHR43784:SF2">
    <property type="entry name" value="GDSL-LIKE LIPASE_ACYLHYDROLASE, PUTATIVE (AFU_ORTHOLOGUE AFUA_2G00820)-RELATED"/>
    <property type="match status" value="1"/>
</dbReference>
<reference evidence="3" key="2">
    <citation type="submission" date="2020-09" db="EMBL/GenBank/DDBJ databases">
        <authorList>
            <person name="Sun Q."/>
            <person name="Zhou Y."/>
        </authorList>
    </citation>
    <scope>NUCLEOTIDE SEQUENCE</scope>
    <source>
        <strain evidence="3">CGMCC 4.5737</strain>
    </source>
</reference>
<evidence type="ECO:0000256" key="1">
    <source>
        <dbReference type="SAM" id="MobiDB-lite"/>
    </source>
</evidence>
<dbReference type="RefSeq" id="WP_229686681.1">
    <property type="nucleotide sequence ID" value="NZ_BMMK01000028.1"/>
</dbReference>
<name>A0A8J3CI34_9PSEU</name>
<dbReference type="InterPro" id="IPR036514">
    <property type="entry name" value="SGNH_hydro_sf"/>
</dbReference>
<evidence type="ECO:0000313" key="4">
    <source>
        <dbReference type="Proteomes" id="UP000637578"/>
    </source>
</evidence>
<feature type="domain" description="SGNH hydrolase-type esterase" evidence="2">
    <location>
        <begin position="22"/>
        <end position="197"/>
    </location>
</feature>
<keyword evidence="4" id="KW-1185">Reference proteome</keyword>
<dbReference type="Gene3D" id="3.40.50.1110">
    <property type="entry name" value="SGNH hydrolase"/>
    <property type="match status" value="1"/>
</dbReference>
<feature type="region of interest" description="Disordered" evidence="1">
    <location>
        <begin position="270"/>
        <end position="291"/>
    </location>
</feature>
<sequence>MDPRAVETTWDTGGRAVRRLVALGDSTTVGLGDPRPGGGWRGFPALLADALGGAGKVRLANLSFTGARVGCVRTRQLPTALRFGPDAAVLVVGMNDTMRADFDPVRLHDDLDAVIGRLALAGAVVATVRFHNHGRVFRLPGPLRRALWRRIEELNSITDVVVARHGARCVDLHTTPGTYDTRAWSVDRLHPSELGHRMLARGFAEQFAAAGCAVPRPVSLACAGGARVTGLHHAGWLVVKGVPWLWRRGRDLVPYAVSMFAREWLRGQDEQPAPQWSGEALTTPQQAPESM</sequence>
<dbReference type="SUPFAM" id="SSF52266">
    <property type="entry name" value="SGNH hydrolase"/>
    <property type="match status" value="1"/>
</dbReference>
<dbReference type="GO" id="GO:0016787">
    <property type="term" value="F:hydrolase activity"/>
    <property type="evidence" value="ECO:0007669"/>
    <property type="project" value="UniProtKB-KW"/>
</dbReference>
<dbReference type="InterPro" id="IPR053140">
    <property type="entry name" value="GDSL_Rv0518-like"/>
</dbReference>
<dbReference type="Proteomes" id="UP000637578">
    <property type="component" value="Unassembled WGS sequence"/>
</dbReference>
<accession>A0A8J3CI34</accession>
<keyword evidence="3" id="KW-0378">Hydrolase</keyword>
<feature type="compositionally biased region" description="Polar residues" evidence="1">
    <location>
        <begin position="280"/>
        <end position="291"/>
    </location>
</feature>
<dbReference type="AlphaFoldDB" id="A0A8J3CI34"/>
<dbReference type="EMBL" id="BMMK01000028">
    <property type="protein sequence ID" value="GGM72478.1"/>
    <property type="molecule type" value="Genomic_DNA"/>
</dbReference>
<gene>
    <name evidence="3" type="ORF">GCM10012275_48820</name>
</gene>
<evidence type="ECO:0000313" key="3">
    <source>
        <dbReference type="EMBL" id="GGM72478.1"/>
    </source>
</evidence>